<reference evidence="1 2" key="1">
    <citation type="submission" date="2016-12" db="EMBL/GenBank/DDBJ databases">
        <title>Characterization of two jumbo phages RP12 and RP31 infecting the phytopathogen Ralstonia solanacearum.</title>
        <authorList>
            <person name="Kawasaki T."/>
            <person name="Yoshikawa G."/>
            <person name="Ogata H."/>
            <person name="Yamada T."/>
        </authorList>
    </citation>
    <scope>NUCLEOTIDE SEQUENCE [LARGE SCALE GENOMIC DNA]</scope>
    <source>
        <strain evidence="1 2">RP12</strain>
    </source>
</reference>
<accession>A0A1L7N0Z7</accession>
<protein>
    <submittedName>
        <fullName evidence="1">Uncharacterized protein</fullName>
    </submittedName>
</protein>
<evidence type="ECO:0000313" key="1">
    <source>
        <dbReference type="EMBL" id="BAW19152.1"/>
    </source>
</evidence>
<dbReference type="RefSeq" id="YP_009598871.1">
    <property type="nucleotide sequence ID" value="NC_041911.1"/>
</dbReference>
<name>A0A1L7N0Z7_9CAUD</name>
<organism evidence="1 2">
    <name type="scientific">Ralstonia phage RP12</name>
    <dbReference type="NCBI Taxonomy" id="1923889"/>
    <lineage>
        <taxon>Viruses</taxon>
        <taxon>Duplodnaviria</taxon>
        <taxon>Heunggongvirae</taxon>
        <taxon>Uroviricota</taxon>
        <taxon>Caudoviricetes</taxon>
        <taxon>Chimalliviridae</taxon>
        <taxon>Ripduovirus</taxon>
        <taxon>Ripduovirus RP12</taxon>
    </lineage>
</organism>
<dbReference type="GeneID" id="40074573"/>
<dbReference type="EMBL" id="AP017924">
    <property type="protein sequence ID" value="BAW19152.1"/>
    <property type="molecule type" value="Genomic_DNA"/>
</dbReference>
<evidence type="ECO:0000313" key="2">
    <source>
        <dbReference type="Proteomes" id="UP000222831"/>
    </source>
</evidence>
<keyword evidence="2" id="KW-1185">Reference proteome</keyword>
<proteinExistence type="predicted"/>
<dbReference type="KEGG" id="vg:40074573"/>
<dbReference type="Proteomes" id="UP000222831">
    <property type="component" value="Segment"/>
</dbReference>
<sequence>MEYVYVINELQAILGAEARVVTRYNSPAKSEYEFSEGPSRTMRVRPTHFVVADHENVSYHLRAIQLRAEDGSCVLVDQAIEMLKSDTPTFEGKNSLQEALEHSGLDFKYHEALKHIVGVLEVRTGNDVRFGADSNPFNQAIALYVYQDGALVIFQFKE</sequence>